<dbReference type="InterPro" id="IPR036890">
    <property type="entry name" value="HATPase_C_sf"/>
</dbReference>
<reference evidence="3 4" key="1">
    <citation type="submission" date="2024-03" db="EMBL/GenBank/DDBJ databases">
        <title>Human intestinal bacterial collection.</title>
        <authorList>
            <person name="Pauvert C."/>
            <person name="Hitch T.C.A."/>
            <person name="Clavel T."/>
        </authorList>
    </citation>
    <scope>NUCLEOTIDE SEQUENCE [LARGE SCALE GENOMIC DNA]</scope>
    <source>
        <strain evidence="3 4">CLA-AA-H255</strain>
    </source>
</reference>
<dbReference type="CDD" id="cd16935">
    <property type="entry name" value="HATPase_AgrC-ComD-like"/>
    <property type="match status" value="1"/>
</dbReference>
<dbReference type="SUPFAM" id="SSF55874">
    <property type="entry name" value="ATPase domain of HSP90 chaperone/DNA topoisomerase II/histidine kinase"/>
    <property type="match status" value="1"/>
</dbReference>
<keyword evidence="4" id="KW-1185">Reference proteome</keyword>
<evidence type="ECO:0000259" key="1">
    <source>
        <dbReference type="Pfam" id="PF14501"/>
    </source>
</evidence>
<dbReference type="Proteomes" id="UP001442364">
    <property type="component" value="Unassembled WGS sequence"/>
</dbReference>
<evidence type="ECO:0000259" key="2">
    <source>
        <dbReference type="Pfam" id="PF14689"/>
    </source>
</evidence>
<feature type="domain" description="Sensor histidine kinase NatK-like C-terminal" evidence="1">
    <location>
        <begin position="108"/>
        <end position="212"/>
    </location>
</feature>
<protein>
    <submittedName>
        <fullName evidence="3">GHKL domain-containing protein</fullName>
    </submittedName>
</protein>
<evidence type="ECO:0000313" key="4">
    <source>
        <dbReference type="Proteomes" id="UP001442364"/>
    </source>
</evidence>
<evidence type="ECO:0000313" key="3">
    <source>
        <dbReference type="EMBL" id="MEQ2379609.1"/>
    </source>
</evidence>
<dbReference type="Gene3D" id="3.30.565.10">
    <property type="entry name" value="Histidine kinase-like ATPase, C-terminal domain"/>
    <property type="match status" value="1"/>
</dbReference>
<dbReference type="Pfam" id="PF14501">
    <property type="entry name" value="HATPase_c_5"/>
    <property type="match status" value="1"/>
</dbReference>
<dbReference type="InterPro" id="IPR039506">
    <property type="entry name" value="SPOB_a"/>
</dbReference>
<dbReference type="PANTHER" id="PTHR40448">
    <property type="entry name" value="TWO-COMPONENT SENSOR HISTIDINE KINASE"/>
    <property type="match status" value="1"/>
</dbReference>
<accession>A0ABV1BXL5</accession>
<dbReference type="RefSeq" id="WP_055176284.1">
    <property type="nucleotide sequence ID" value="NZ_DAWDXV010000005.1"/>
</dbReference>
<feature type="domain" description="SpoOB alpha-helical" evidence="2">
    <location>
        <begin position="11"/>
        <end position="71"/>
    </location>
</feature>
<proteinExistence type="predicted"/>
<gene>
    <name evidence="3" type="ORF">WMO14_06920</name>
</gene>
<name>A0ABV1BXL5_9FIRM</name>
<dbReference type="EMBL" id="JBBMER010000004">
    <property type="protein sequence ID" value="MEQ2379609.1"/>
    <property type="molecule type" value="Genomic_DNA"/>
</dbReference>
<organism evidence="3 4">
    <name type="scientific">[Lactobacillus] rogosae</name>
    <dbReference type="NCBI Taxonomy" id="706562"/>
    <lineage>
        <taxon>Bacteria</taxon>
        <taxon>Bacillati</taxon>
        <taxon>Bacillota</taxon>
        <taxon>Clostridia</taxon>
        <taxon>Lachnospirales</taxon>
        <taxon>Lachnospiraceae</taxon>
        <taxon>Lachnospira</taxon>
    </lineage>
</organism>
<dbReference type="PANTHER" id="PTHR40448:SF1">
    <property type="entry name" value="TWO-COMPONENT SENSOR HISTIDINE KINASE"/>
    <property type="match status" value="1"/>
</dbReference>
<dbReference type="Pfam" id="PF14689">
    <property type="entry name" value="SPOB_a"/>
    <property type="match status" value="1"/>
</dbReference>
<dbReference type="InterPro" id="IPR032834">
    <property type="entry name" value="NatK-like_C"/>
</dbReference>
<comment type="caution">
    <text evidence="3">The sequence shown here is derived from an EMBL/GenBank/DDBJ whole genome shotgun (WGS) entry which is preliminary data.</text>
</comment>
<sequence length="215" mass="24216">MNKIQIEKAAMESEYNSQIDDKLQQLHTLRHDMKNHLLIIDSLSADGKNKQIHDYIHKITDELNQTQTISSTSSTISALLNSKKLICDDNKIAFDTQLDFNNIYINDFTLITVLGNILDNAITAASKLDNGYINLAIKQADTYLAIHCENNHHEKIKKREGRFISSKPSSVSKANPLHGLGLISVTNNVNKYGGTIDINYNDTTFIVDILIPNYR</sequence>